<comment type="caution">
    <text evidence="1">The sequence shown here is derived from an EMBL/GenBank/DDBJ whole genome shotgun (WGS) entry which is preliminary data.</text>
</comment>
<dbReference type="AlphaFoldDB" id="A0A9P5TBT4"/>
<reference evidence="1" key="2">
    <citation type="journal article" date="2020" name="Nat. Commun.">
        <title>Large-scale genome sequencing of mycorrhizal fungi provides insights into the early evolution of symbiotic traits.</title>
        <authorList>
            <person name="Miyauchi S."/>
            <person name="Kiss E."/>
            <person name="Kuo A."/>
            <person name="Drula E."/>
            <person name="Kohler A."/>
            <person name="Sanchez-Garcia M."/>
            <person name="Morin E."/>
            <person name="Andreopoulos B."/>
            <person name="Barry K.W."/>
            <person name="Bonito G."/>
            <person name="Buee M."/>
            <person name="Carver A."/>
            <person name="Chen C."/>
            <person name="Cichocki N."/>
            <person name="Clum A."/>
            <person name="Culley D."/>
            <person name="Crous P.W."/>
            <person name="Fauchery L."/>
            <person name="Girlanda M."/>
            <person name="Hayes R.D."/>
            <person name="Keri Z."/>
            <person name="LaButti K."/>
            <person name="Lipzen A."/>
            <person name="Lombard V."/>
            <person name="Magnuson J."/>
            <person name="Maillard F."/>
            <person name="Murat C."/>
            <person name="Nolan M."/>
            <person name="Ohm R.A."/>
            <person name="Pangilinan J."/>
            <person name="Pereira M.F."/>
            <person name="Perotto S."/>
            <person name="Peter M."/>
            <person name="Pfister S."/>
            <person name="Riley R."/>
            <person name="Sitrit Y."/>
            <person name="Stielow J.B."/>
            <person name="Szollosi G."/>
            <person name="Zifcakova L."/>
            <person name="Stursova M."/>
            <person name="Spatafora J.W."/>
            <person name="Tedersoo L."/>
            <person name="Vaario L.M."/>
            <person name="Yamada A."/>
            <person name="Yan M."/>
            <person name="Wang P."/>
            <person name="Xu J."/>
            <person name="Bruns T."/>
            <person name="Baldrian P."/>
            <person name="Vilgalys R."/>
            <person name="Dunand C."/>
            <person name="Henrissat B."/>
            <person name="Grigoriev I.V."/>
            <person name="Hibbett D."/>
            <person name="Nagy L.G."/>
            <person name="Martin F.M."/>
        </authorList>
    </citation>
    <scope>NUCLEOTIDE SEQUENCE</scope>
    <source>
        <strain evidence="1">Prilba</strain>
    </source>
</reference>
<keyword evidence="2" id="KW-1185">Reference proteome</keyword>
<sequence>MGVEGVCMGVEGIHMGVEGIHMGVEGVHMGVEGVHVGVEGVHVGVEGVHVGVEGVHVGVEGVHMGVEGIHVGVEGVCMGVEGVRIGVEAYVWVLRVYAWCQGRMCGCREHALRTTTYLWGVGMDEGRAKGEGMGVGVGEKVPSGLHLRRAPIHRRFSLSPLPVYPYPKMCPSFPAHWSPISGATSNSAPFFSWAVFPGWDTLLPAPLVPGCDMSPSHLGSSLPTHILGCDTSLPSPMRPTQTTIACLYLVTARHIVLPLDKDDNKPYIL</sequence>
<name>A0A9P5TBT4_9AGAM</name>
<dbReference type="EMBL" id="WHVB01000004">
    <property type="protein sequence ID" value="KAF8483964.1"/>
    <property type="molecule type" value="Genomic_DNA"/>
</dbReference>
<evidence type="ECO:0000313" key="1">
    <source>
        <dbReference type="EMBL" id="KAF8483964.1"/>
    </source>
</evidence>
<gene>
    <name evidence="1" type="ORF">DFH94DRAFT_680364</name>
</gene>
<proteinExistence type="predicted"/>
<protein>
    <submittedName>
        <fullName evidence="1">Uncharacterized protein</fullName>
    </submittedName>
</protein>
<organism evidence="1 2">
    <name type="scientific">Russula ochroleuca</name>
    <dbReference type="NCBI Taxonomy" id="152965"/>
    <lineage>
        <taxon>Eukaryota</taxon>
        <taxon>Fungi</taxon>
        <taxon>Dikarya</taxon>
        <taxon>Basidiomycota</taxon>
        <taxon>Agaricomycotina</taxon>
        <taxon>Agaricomycetes</taxon>
        <taxon>Russulales</taxon>
        <taxon>Russulaceae</taxon>
        <taxon>Russula</taxon>
    </lineage>
</organism>
<dbReference type="Proteomes" id="UP000759537">
    <property type="component" value="Unassembled WGS sequence"/>
</dbReference>
<reference evidence="1" key="1">
    <citation type="submission" date="2019-10" db="EMBL/GenBank/DDBJ databases">
        <authorList>
            <consortium name="DOE Joint Genome Institute"/>
            <person name="Kuo A."/>
            <person name="Miyauchi S."/>
            <person name="Kiss E."/>
            <person name="Drula E."/>
            <person name="Kohler A."/>
            <person name="Sanchez-Garcia M."/>
            <person name="Andreopoulos B."/>
            <person name="Barry K.W."/>
            <person name="Bonito G."/>
            <person name="Buee M."/>
            <person name="Carver A."/>
            <person name="Chen C."/>
            <person name="Cichocki N."/>
            <person name="Clum A."/>
            <person name="Culley D."/>
            <person name="Crous P.W."/>
            <person name="Fauchery L."/>
            <person name="Girlanda M."/>
            <person name="Hayes R."/>
            <person name="Keri Z."/>
            <person name="LaButti K."/>
            <person name="Lipzen A."/>
            <person name="Lombard V."/>
            <person name="Magnuson J."/>
            <person name="Maillard F."/>
            <person name="Morin E."/>
            <person name="Murat C."/>
            <person name="Nolan M."/>
            <person name="Ohm R."/>
            <person name="Pangilinan J."/>
            <person name="Pereira M."/>
            <person name="Perotto S."/>
            <person name="Peter M."/>
            <person name="Riley R."/>
            <person name="Sitrit Y."/>
            <person name="Stielow B."/>
            <person name="Szollosi G."/>
            <person name="Zifcakova L."/>
            <person name="Stursova M."/>
            <person name="Spatafora J.W."/>
            <person name="Tedersoo L."/>
            <person name="Vaario L.-M."/>
            <person name="Yamada A."/>
            <person name="Yan M."/>
            <person name="Wang P."/>
            <person name="Xu J."/>
            <person name="Bruns T."/>
            <person name="Baldrian P."/>
            <person name="Vilgalys R."/>
            <person name="Henrissat B."/>
            <person name="Grigoriev I.V."/>
            <person name="Hibbett D."/>
            <person name="Nagy L.G."/>
            <person name="Martin F.M."/>
        </authorList>
    </citation>
    <scope>NUCLEOTIDE SEQUENCE</scope>
    <source>
        <strain evidence="1">Prilba</strain>
    </source>
</reference>
<accession>A0A9P5TBT4</accession>
<evidence type="ECO:0000313" key="2">
    <source>
        <dbReference type="Proteomes" id="UP000759537"/>
    </source>
</evidence>